<name>A0A1Y0IHN6_9GAMM</name>
<evidence type="ECO:0000256" key="1">
    <source>
        <dbReference type="SAM" id="Phobius"/>
    </source>
</evidence>
<feature type="transmembrane region" description="Helical" evidence="1">
    <location>
        <begin position="41"/>
        <end position="60"/>
    </location>
</feature>
<gene>
    <name evidence="2" type="ORF">OLMES_5386</name>
</gene>
<keyword evidence="1" id="KW-0472">Membrane</keyword>
<evidence type="ECO:0000313" key="2">
    <source>
        <dbReference type="EMBL" id="ARU59366.1"/>
    </source>
</evidence>
<reference evidence="2 3" key="1">
    <citation type="submission" date="2017-05" db="EMBL/GenBank/DDBJ databases">
        <title>Genomic insights into alkan degradation activity of Oleiphilus messinensis.</title>
        <authorList>
            <person name="Kozyavkin S.A."/>
            <person name="Slesarev A.I."/>
            <person name="Golyshin P.N."/>
            <person name="Korzhenkov A."/>
            <person name="Golyshina O.N."/>
            <person name="Toshchakov S.V."/>
        </authorList>
    </citation>
    <scope>NUCLEOTIDE SEQUENCE [LARGE SCALE GENOMIC DNA]</scope>
    <source>
        <strain evidence="2 3">ME102</strain>
    </source>
</reference>
<dbReference type="AlphaFoldDB" id="A0A1Y0IHN6"/>
<keyword evidence="3" id="KW-1185">Reference proteome</keyword>
<dbReference type="Proteomes" id="UP000196027">
    <property type="component" value="Chromosome"/>
</dbReference>
<keyword evidence="1" id="KW-0812">Transmembrane</keyword>
<feature type="transmembrane region" description="Helical" evidence="1">
    <location>
        <begin position="104"/>
        <end position="129"/>
    </location>
</feature>
<dbReference type="OrthoDB" id="122427at2"/>
<keyword evidence="1" id="KW-1133">Transmembrane helix</keyword>
<protein>
    <submittedName>
        <fullName evidence="2">Uncharacterized protein</fullName>
    </submittedName>
</protein>
<feature type="transmembrane region" description="Helical" evidence="1">
    <location>
        <begin position="65"/>
        <end position="84"/>
    </location>
</feature>
<sequence length="137" mass="15357">MIQQIFITIGILLYAFGVPVLELNDTHVWNPNWPPHARIHEVWQLTTNTAIGVLSLWMLWVRRTVWLPALLSGFVMGGFMFAYFCRETYGGSMQYLDGSEKLVFGVNIGVVGFGTALLLLACAVLAQFISPLLNPNR</sequence>
<evidence type="ECO:0000313" key="3">
    <source>
        <dbReference type="Proteomes" id="UP000196027"/>
    </source>
</evidence>
<dbReference type="EMBL" id="CP021425">
    <property type="protein sequence ID" value="ARU59366.1"/>
    <property type="molecule type" value="Genomic_DNA"/>
</dbReference>
<dbReference type="RefSeq" id="WP_087464047.1">
    <property type="nucleotide sequence ID" value="NZ_CP021425.1"/>
</dbReference>
<accession>A0A1Y0IHN6</accession>
<dbReference type="KEGG" id="ome:OLMES_5386"/>
<proteinExistence type="predicted"/>
<organism evidence="2 3">
    <name type="scientific">Oleiphilus messinensis</name>
    <dbReference type="NCBI Taxonomy" id="141451"/>
    <lineage>
        <taxon>Bacteria</taxon>
        <taxon>Pseudomonadati</taxon>
        <taxon>Pseudomonadota</taxon>
        <taxon>Gammaproteobacteria</taxon>
        <taxon>Oceanospirillales</taxon>
        <taxon>Oleiphilaceae</taxon>
        <taxon>Oleiphilus</taxon>
    </lineage>
</organism>